<gene>
    <name evidence="1" type="ORF">AVEN_234462_1</name>
</gene>
<evidence type="ECO:0000313" key="1">
    <source>
        <dbReference type="EMBL" id="GBL76185.1"/>
    </source>
</evidence>
<protein>
    <submittedName>
        <fullName evidence="1">Uncharacterized protein</fullName>
    </submittedName>
</protein>
<dbReference type="EMBL" id="BGPR01000009">
    <property type="protein sequence ID" value="GBL76185.1"/>
    <property type="molecule type" value="Genomic_DNA"/>
</dbReference>
<dbReference type="Proteomes" id="UP000499080">
    <property type="component" value="Unassembled WGS sequence"/>
</dbReference>
<keyword evidence="2" id="KW-1185">Reference proteome</keyword>
<comment type="caution">
    <text evidence="1">The sequence shown here is derived from an EMBL/GenBank/DDBJ whole genome shotgun (WGS) entry which is preliminary data.</text>
</comment>
<reference evidence="1 2" key="1">
    <citation type="journal article" date="2019" name="Sci. Rep.">
        <title>Orb-weaving spider Araneus ventricosus genome elucidates the spidroin gene catalogue.</title>
        <authorList>
            <person name="Kono N."/>
            <person name="Nakamura H."/>
            <person name="Ohtoshi R."/>
            <person name="Moran D.A.P."/>
            <person name="Shinohara A."/>
            <person name="Yoshida Y."/>
            <person name="Fujiwara M."/>
            <person name="Mori M."/>
            <person name="Tomita M."/>
            <person name="Arakawa K."/>
        </authorList>
    </citation>
    <scope>NUCLEOTIDE SEQUENCE [LARGE SCALE GENOMIC DNA]</scope>
</reference>
<sequence>MPEWRSGSTVPLNLSHPGVMATIILAKQCFVWKSVNKDIQKWYKFRMDEFWVLVIWSNIELAYSGPICGVMLRQREFGSVSWARKFCVPKMNKTKNLFIPCQKSKLSGTLNRHSVCSSCRKPD</sequence>
<organism evidence="1 2">
    <name type="scientific">Araneus ventricosus</name>
    <name type="common">Orbweaver spider</name>
    <name type="synonym">Epeira ventricosa</name>
    <dbReference type="NCBI Taxonomy" id="182803"/>
    <lineage>
        <taxon>Eukaryota</taxon>
        <taxon>Metazoa</taxon>
        <taxon>Ecdysozoa</taxon>
        <taxon>Arthropoda</taxon>
        <taxon>Chelicerata</taxon>
        <taxon>Arachnida</taxon>
        <taxon>Araneae</taxon>
        <taxon>Araneomorphae</taxon>
        <taxon>Entelegynae</taxon>
        <taxon>Araneoidea</taxon>
        <taxon>Araneidae</taxon>
        <taxon>Araneus</taxon>
    </lineage>
</organism>
<name>A0A4Y2AA41_ARAVE</name>
<proteinExistence type="predicted"/>
<evidence type="ECO:0000313" key="2">
    <source>
        <dbReference type="Proteomes" id="UP000499080"/>
    </source>
</evidence>
<accession>A0A4Y2AA41</accession>
<dbReference type="AlphaFoldDB" id="A0A4Y2AA41"/>